<evidence type="ECO:0000313" key="3">
    <source>
        <dbReference type="Proteomes" id="UP001164459"/>
    </source>
</evidence>
<reference evidence="2" key="1">
    <citation type="submission" date="2022-11" db="EMBL/GenBank/DDBJ databases">
        <title>Minimal conservation of predation-associated metabolite biosynthetic gene clusters underscores biosynthetic potential of Myxococcota including descriptions for ten novel species: Archangium lansinium sp. nov., Myxococcus landrumus sp. nov., Nannocystis bai.</title>
        <authorList>
            <person name="Ahearne A."/>
            <person name="Stevens C."/>
            <person name="Dowd S."/>
        </authorList>
    </citation>
    <scope>NUCLEOTIDE SEQUENCE</scope>
    <source>
        <strain evidence="2">Fl3</strain>
    </source>
</reference>
<dbReference type="EMBL" id="CP114040">
    <property type="protein sequence ID" value="WAS97075.1"/>
    <property type="molecule type" value="Genomic_DNA"/>
</dbReference>
<evidence type="ECO:0000256" key="1">
    <source>
        <dbReference type="SAM" id="MobiDB-lite"/>
    </source>
</evidence>
<feature type="compositionally biased region" description="Pro residues" evidence="1">
    <location>
        <begin position="164"/>
        <end position="173"/>
    </location>
</feature>
<protein>
    <submittedName>
        <fullName evidence="2">Uncharacterized protein</fullName>
    </submittedName>
</protein>
<organism evidence="2 3">
    <name type="scientific">Nannocystis punicea</name>
    <dbReference type="NCBI Taxonomy" id="2995304"/>
    <lineage>
        <taxon>Bacteria</taxon>
        <taxon>Pseudomonadati</taxon>
        <taxon>Myxococcota</taxon>
        <taxon>Polyangia</taxon>
        <taxon>Nannocystales</taxon>
        <taxon>Nannocystaceae</taxon>
        <taxon>Nannocystis</taxon>
    </lineage>
</organism>
<proteinExistence type="predicted"/>
<dbReference type="RefSeq" id="WP_269039439.1">
    <property type="nucleotide sequence ID" value="NZ_CP114040.1"/>
</dbReference>
<feature type="region of interest" description="Disordered" evidence="1">
    <location>
        <begin position="152"/>
        <end position="173"/>
    </location>
</feature>
<dbReference type="Proteomes" id="UP001164459">
    <property type="component" value="Chromosome"/>
</dbReference>
<accession>A0ABY7HDB5</accession>
<name>A0ABY7HDB5_9BACT</name>
<evidence type="ECO:0000313" key="2">
    <source>
        <dbReference type="EMBL" id="WAS97075.1"/>
    </source>
</evidence>
<sequence>MHLSTMQSTVPAILAASLLLGNGWCLFGPKTMTKVPASMTASEQFDALLPEVWDNVRKKRPEYEQLWMASADDSWKLKRHEISGAVLQRSAWFGVLERDRAEGFCFFSLFQAIEEHVANGQYTPMRVDNFRDPDSSGYTRSHADCKLATQESYGYRGPSGAEAPPAPAPAETP</sequence>
<gene>
    <name evidence="2" type="ORF">O0S08_13085</name>
</gene>
<keyword evidence="3" id="KW-1185">Reference proteome</keyword>